<dbReference type="PANTHER" id="PTHR21700:SF30">
    <property type="entry name" value="TRANSTHYRETIN-LIKE FAMILY PROTEIN"/>
    <property type="match status" value="1"/>
</dbReference>
<evidence type="ECO:0000313" key="6">
    <source>
        <dbReference type="EMBL" id="GMS99492.1"/>
    </source>
</evidence>
<proteinExistence type="inferred from homology"/>
<protein>
    <submittedName>
        <fullName evidence="6">Uncharacterized protein</fullName>
    </submittedName>
</protein>
<keyword evidence="7" id="KW-1185">Reference proteome</keyword>
<gene>
    <name evidence="6" type="ORF">PENTCL1PPCAC_21667</name>
</gene>
<evidence type="ECO:0000256" key="4">
    <source>
        <dbReference type="ARBA" id="ARBA00022729"/>
    </source>
</evidence>
<dbReference type="GO" id="GO:0005576">
    <property type="term" value="C:extracellular region"/>
    <property type="evidence" value="ECO:0007669"/>
    <property type="project" value="UniProtKB-SubCell"/>
</dbReference>
<keyword evidence="3" id="KW-0964">Secreted</keyword>
<sequence length="204" mass="22999">TADGRFVPMSGVNVELWEQDGRPAADGHDKQSSMKTDRNGRFEGLEGEESEIGKIRFFLRMQAPCKKEIGSWQNECADMDFVVQCKGLYLMNADVNKEKLIAHFSHKFEYNKADESKEAPRENYDLDCTLGFKSEKESFHGLSCTGGLCEEGRCKADEYDFTPTYEPETVTVPPIEPCPDCSTPNHNYRLLSFSVSIIVLAFLA</sequence>
<evidence type="ECO:0000256" key="3">
    <source>
        <dbReference type="ARBA" id="ARBA00022525"/>
    </source>
</evidence>
<accession>A0AAV5TYQ6</accession>
<dbReference type="Gene3D" id="2.60.40.3330">
    <property type="match status" value="1"/>
</dbReference>
<organism evidence="6 7">
    <name type="scientific">Pristionchus entomophagus</name>
    <dbReference type="NCBI Taxonomy" id="358040"/>
    <lineage>
        <taxon>Eukaryota</taxon>
        <taxon>Metazoa</taxon>
        <taxon>Ecdysozoa</taxon>
        <taxon>Nematoda</taxon>
        <taxon>Chromadorea</taxon>
        <taxon>Rhabditida</taxon>
        <taxon>Rhabditina</taxon>
        <taxon>Diplogasteromorpha</taxon>
        <taxon>Diplogasteroidea</taxon>
        <taxon>Neodiplogasteridae</taxon>
        <taxon>Pristionchus</taxon>
    </lineage>
</organism>
<dbReference type="GO" id="GO:0009986">
    <property type="term" value="C:cell surface"/>
    <property type="evidence" value="ECO:0007669"/>
    <property type="project" value="InterPro"/>
</dbReference>
<reference evidence="6" key="1">
    <citation type="submission" date="2023-10" db="EMBL/GenBank/DDBJ databases">
        <title>Genome assembly of Pristionchus species.</title>
        <authorList>
            <person name="Yoshida K."/>
            <person name="Sommer R.J."/>
        </authorList>
    </citation>
    <scope>NUCLEOTIDE SEQUENCE</scope>
    <source>
        <strain evidence="6">RS0144</strain>
    </source>
</reference>
<dbReference type="AlphaFoldDB" id="A0AAV5TYQ6"/>
<feature type="region of interest" description="Disordered" evidence="5">
    <location>
        <begin position="19"/>
        <end position="43"/>
    </location>
</feature>
<dbReference type="Proteomes" id="UP001432027">
    <property type="component" value="Unassembled WGS sequence"/>
</dbReference>
<comment type="similarity">
    <text evidence="2">Belongs to the nematode transthyretin-like family.</text>
</comment>
<evidence type="ECO:0000313" key="7">
    <source>
        <dbReference type="Proteomes" id="UP001432027"/>
    </source>
</evidence>
<keyword evidence="4" id="KW-0732">Signal</keyword>
<dbReference type="Pfam" id="PF01060">
    <property type="entry name" value="TTR-52"/>
    <property type="match status" value="1"/>
</dbReference>
<comment type="subcellular location">
    <subcellularLocation>
        <location evidence="1">Secreted</location>
    </subcellularLocation>
</comment>
<evidence type="ECO:0000256" key="2">
    <source>
        <dbReference type="ARBA" id="ARBA00010112"/>
    </source>
</evidence>
<feature type="non-terminal residue" evidence="6">
    <location>
        <position position="1"/>
    </location>
</feature>
<evidence type="ECO:0000256" key="1">
    <source>
        <dbReference type="ARBA" id="ARBA00004613"/>
    </source>
</evidence>
<comment type="caution">
    <text evidence="6">The sequence shown here is derived from an EMBL/GenBank/DDBJ whole genome shotgun (WGS) entry which is preliminary data.</text>
</comment>
<name>A0AAV5TYQ6_9BILA</name>
<dbReference type="InterPro" id="IPR038479">
    <property type="entry name" value="Transthyretin-like_sf"/>
</dbReference>
<dbReference type="PANTHER" id="PTHR21700">
    <property type="entry name" value="TRANSTHYRETIN-LIKE FAMILY PROTEIN-RELATED"/>
    <property type="match status" value="1"/>
</dbReference>
<evidence type="ECO:0000256" key="5">
    <source>
        <dbReference type="SAM" id="MobiDB-lite"/>
    </source>
</evidence>
<dbReference type="InterPro" id="IPR001534">
    <property type="entry name" value="Transthyretin-like"/>
</dbReference>
<dbReference type="EMBL" id="BTSX01000005">
    <property type="protein sequence ID" value="GMS99492.1"/>
    <property type="molecule type" value="Genomic_DNA"/>
</dbReference>